<comment type="caution">
    <text evidence="2">The sequence shown here is derived from an EMBL/GenBank/DDBJ whole genome shotgun (WGS) entry which is preliminary data.</text>
</comment>
<feature type="compositionally biased region" description="Acidic residues" evidence="1">
    <location>
        <begin position="162"/>
        <end position="171"/>
    </location>
</feature>
<proteinExistence type="predicted"/>
<dbReference type="VEuPathDB" id="FungiDB:PSHT_16305"/>
<feature type="non-terminal residue" evidence="2">
    <location>
        <position position="1"/>
    </location>
</feature>
<evidence type="ECO:0000313" key="2">
    <source>
        <dbReference type="EMBL" id="POV94282.1"/>
    </source>
</evidence>
<accession>A0A2S4UAI0</accession>
<reference evidence="3" key="2">
    <citation type="journal article" date="2018" name="BMC Genomics">
        <title>Genomic insights into host adaptation between the wheat stripe rust pathogen (Puccinia striiformis f. sp. tritici) and the barley stripe rust pathogen (Puccinia striiformis f. sp. hordei).</title>
        <authorList>
            <person name="Xia C."/>
            <person name="Wang M."/>
            <person name="Yin C."/>
            <person name="Cornejo O.E."/>
            <person name="Hulbert S.H."/>
            <person name="Chen X."/>
        </authorList>
    </citation>
    <scope>NUCLEOTIDE SEQUENCE [LARGE SCALE GENOMIC DNA]</scope>
    <source>
        <strain evidence="3">93TX-2</strain>
    </source>
</reference>
<dbReference type="VEuPathDB" id="FungiDB:PSTT_09761"/>
<dbReference type="GO" id="GO:0005634">
    <property type="term" value="C:nucleus"/>
    <property type="evidence" value="ECO:0007669"/>
    <property type="project" value="TreeGrafter"/>
</dbReference>
<protein>
    <recommendedName>
        <fullName evidence="4">DUF659 domain-containing protein</fullName>
    </recommendedName>
</protein>
<dbReference type="EMBL" id="PKSM01000505">
    <property type="protein sequence ID" value="POV94282.1"/>
    <property type="molecule type" value="Genomic_DNA"/>
</dbReference>
<organism evidence="2 3">
    <name type="scientific">Puccinia striiformis</name>
    <dbReference type="NCBI Taxonomy" id="27350"/>
    <lineage>
        <taxon>Eukaryota</taxon>
        <taxon>Fungi</taxon>
        <taxon>Dikarya</taxon>
        <taxon>Basidiomycota</taxon>
        <taxon>Pucciniomycotina</taxon>
        <taxon>Pucciniomycetes</taxon>
        <taxon>Pucciniales</taxon>
        <taxon>Pucciniaceae</taxon>
        <taxon>Puccinia</taxon>
    </lineage>
</organism>
<dbReference type="PANTHER" id="PTHR46169:SF15">
    <property type="entry name" value="INNER CENTROMERE PROTEIN A-LIKE ISOFORM X1-RELATED"/>
    <property type="match status" value="1"/>
</dbReference>
<evidence type="ECO:0000256" key="1">
    <source>
        <dbReference type="SAM" id="MobiDB-lite"/>
    </source>
</evidence>
<evidence type="ECO:0008006" key="4">
    <source>
        <dbReference type="Google" id="ProtNLM"/>
    </source>
</evidence>
<evidence type="ECO:0000313" key="3">
    <source>
        <dbReference type="Proteomes" id="UP000238274"/>
    </source>
</evidence>
<dbReference type="GO" id="GO:0006357">
    <property type="term" value="P:regulation of transcription by RNA polymerase II"/>
    <property type="evidence" value="ECO:0007669"/>
    <property type="project" value="TreeGrafter"/>
</dbReference>
<keyword evidence="3" id="KW-1185">Reference proteome</keyword>
<sequence>SGSRSRPDNETGCPNPNPIRGRVGSGFLGSEAARTRPGTRRVSGRRDPLVEEDGGRFHLEAMPLDFVKLQQSHTGLYLAKTVQLIVEKFRLKDKICGIVTDNASNNQTMIDQIKTYRWPRFKGETQWVRCFAHILNLIAQVILRPFGSHKRKKDTFTNDKDVESDEDEPKDPDDQIRLVSAEYEEDEDDDDDNDGLINNESMLAALVTSERHIKTFELV</sequence>
<feature type="region of interest" description="Disordered" evidence="1">
    <location>
        <begin position="1"/>
        <end position="49"/>
    </location>
</feature>
<name>A0A2S4UAI0_9BASI</name>
<reference evidence="2 3" key="1">
    <citation type="submission" date="2017-12" db="EMBL/GenBank/DDBJ databases">
        <title>Gene loss provides genomic basis for host adaptation in cereal stripe rust fungi.</title>
        <authorList>
            <person name="Xia C."/>
        </authorList>
    </citation>
    <scope>NUCLEOTIDE SEQUENCE [LARGE SCALE GENOMIC DNA]</scope>
    <source>
        <strain evidence="2 3">93TX-2</strain>
    </source>
</reference>
<dbReference type="AlphaFoldDB" id="A0A2S4UAI0"/>
<reference evidence="3" key="3">
    <citation type="journal article" date="2018" name="Mol. Plant Microbe Interact.">
        <title>Genome sequence resources for the wheat stripe rust pathogen (Puccinia striiformis f. sp. tritici) and the barley stripe rust pathogen (Puccinia striiformis f. sp. hordei).</title>
        <authorList>
            <person name="Xia C."/>
            <person name="Wang M."/>
            <person name="Yin C."/>
            <person name="Cornejo O.E."/>
            <person name="Hulbert S.H."/>
            <person name="Chen X."/>
        </authorList>
    </citation>
    <scope>NUCLEOTIDE SEQUENCE [LARGE SCALE GENOMIC DNA]</scope>
    <source>
        <strain evidence="3">93TX-2</strain>
    </source>
</reference>
<dbReference type="InterPro" id="IPR012337">
    <property type="entry name" value="RNaseH-like_sf"/>
</dbReference>
<dbReference type="SUPFAM" id="SSF53098">
    <property type="entry name" value="Ribonuclease H-like"/>
    <property type="match status" value="1"/>
</dbReference>
<dbReference type="PANTHER" id="PTHR46169">
    <property type="entry name" value="DNA REPLICATION-RELATED ELEMENT FACTOR, ISOFORM A"/>
    <property type="match status" value="1"/>
</dbReference>
<feature type="compositionally biased region" description="Acidic residues" evidence="1">
    <location>
        <begin position="182"/>
        <end position="194"/>
    </location>
</feature>
<feature type="region of interest" description="Disordered" evidence="1">
    <location>
        <begin position="152"/>
        <end position="197"/>
    </location>
</feature>
<dbReference type="InterPro" id="IPR052717">
    <property type="entry name" value="Vacuolar_transposase_reg"/>
</dbReference>
<gene>
    <name evidence="2" type="ORF">PSHT_16305</name>
</gene>
<dbReference type="OrthoDB" id="3228311at2759"/>
<dbReference type="Proteomes" id="UP000238274">
    <property type="component" value="Unassembled WGS sequence"/>
</dbReference>